<feature type="signal peptide" evidence="1">
    <location>
        <begin position="1"/>
        <end position="25"/>
    </location>
</feature>
<organism evidence="2 3">
    <name type="scientific">Schizopora paradoxa</name>
    <dbReference type="NCBI Taxonomy" id="27342"/>
    <lineage>
        <taxon>Eukaryota</taxon>
        <taxon>Fungi</taxon>
        <taxon>Dikarya</taxon>
        <taxon>Basidiomycota</taxon>
        <taxon>Agaricomycotina</taxon>
        <taxon>Agaricomycetes</taxon>
        <taxon>Hymenochaetales</taxon>
        <taxon>Schizoporaceae</taxon>
        <taxon>Schizopora</taxon>
    </lineage>
</organism>
<dbReference type="Proteomes" id="UP000053477">
    <property type="component" value="Unassembled WGS sequence"/>
</dbReference>
<dbReference type="EMBL" id="KQ086069">
    <property type="protein sequence ID" value="KLO09031.1"/>
    <property type="molecule type" value="Genomic_DNA"/>
</dbReference>
<proteinExistence type="predicted"/>
<evidence type="ECO:0000256" key="1">
    <source>
        <dbReference type="SAM" id="SignalP"/>
    </source>
</evidence>
<evidence type="ECO:0000313" key="3">
    <source>
        <dbReference type="Proteomes" id="UP000053477"/>
    </source>
</evidence>
<reference evidence="2 3" key="1">
    <citation type="submission" date="2015-04" db="EMBL/GenBank/DDBJ databases">
        <title>Complete genome sequence of Schizopora paradoxa KUC8140, a cosmopolitan wood degrader in East Asia.</title>
        <authorList>
            <consortium name="DOE Joint Genome Institute"/>
            <person name="Min B."/>
            <person name="Park H."/>
            <person name="Jang Y."/>
            <person name="Kim J.-J."/>
            <person name="Kim K.H."/>
            <person name="Pangilinan J."/>
            <person name="Lipzen A."/>
            <person name="Riley R."/>
            <person name="Grigoriev I.V."/>
            <person name="Spatafora J.W."/>
            <person name="Choi I.-G."/>
        </authorList>
    </citation>
    <scope>NUCLEOTIDE SEQUENCE [LARGE SCALE GENOMIC DNA]</scope>
    <source>
        <strain evidence="2 3">KUC8140</strain>
    </source>
</reference>
<accession>A0A0H2RW64</accession>
<protein>
    <submittedName>
        <fullName evidence="2">Uncharacterized protein</fullName>
    </submittedName>
</protein>
<keyword evidence="1" id="KW-0732">Signal</keyword>
<dbReference type="AlphaFoldDB" id="A0A0H2RW64"/>
<name>A0A0H2RW64_9AGAM</name>
<evidence type="ECO:0000313" key="2">
    <source>
        <dbReference type="EMBL" id="KLO09031.1"/>
    </source>
</evidence>
<dbReference type="InParanoid" id="A0A0H2RW64"/>
<feature type="chain" id="PRO_5005201851" evidence="1">
    <location>
        <begin position="26"/>
        <end position="142"/>
    </location>
</feature>
<gene>
    <name evidence="2" type="ORF">SCHPADRAFT_585186</name>
</gene>
<keyword evidence="3" id="KW-1185">Reference proteome</keyword>
<sequence length="142" mass="16489">MPRLRCVRVHRFALSLVRLPFMALSMRAFQRSCRDSDIQLASACRGVAEYERGQIFGDLCFCATEITVMAKRTWLRNNSLQKPEDEDSEWVQGLATSLPIASTEAWREWGNLSLRSIAWSWWSRWRSRASTSRSEITVQETK</sequence>